<comment type="similarity">
    <text evidence="1">Belongs to the DedA family.</text>
</comment>
<protein>
    <recommendedName>
        <fullName evidence="3">VTT domain-containing protein</fullName>
    </recommendedName>
</protein>
<evidence type="ECO:0000313" key="4">
    <source>
        <dbReference type="EMBL" id="OPA77674.1"/>
    </source>
</evidence>
<dbReference type="RefSeq" id="WP_078499416.1">
    <property type="nucleotide sequence ID" value="NZ_MSZX01000005.1"/>
</dbReference>
<dbReference type="PANTHER" id="PTHR42709:SF9">
    <property type="entry name" value="ALKALINE PHOSPHATASE LIKE PROTEIN"/>
    <property type="match status" value="1"/>
</dbReference>
<dbReference type="OrthoDB" id="9782291at2"/>
<dbReference type="Pfam" id="PF09335">
    <property type="entry name" value="VTT_dom"/>
    <property type="match status" value="1"/>
</dbReference>
<keyword evidence="2" id="KW-0812">Transmembrane</keyword>
<feature type="transmembrane region" description="Helical" evidence="2">
    <location>
        <begin position="169"/>
        <end position="190"/>
    </location>
</feature>
<evidence type="ECO:0000256" key="2">
    <source>
        <dbReference type="SAM" id="Phobius"/>
    </source>
</evidence>
<sequence length="205" mass="22929">MIQFITDAFSHHGVLVLFFILFLELLGLPLPGELLMSFAGYMVFQGKLHGIPLIIMGSLGVCLGITASYICGYVAGRPFMEKYGKYVHLGPNNLQRNTVWFGTYGNKLLVIAYFIPGIRHVTGYFAGMMKTPFRTFACYAYSGAVLWVSVFVILGKILGPEWEKLHVFFSKYIFGGMVFLGGLIVIIVLLQKLRKKVKPHASSHH</sequence>
<reference evidence="4 5" key="1">
    <citation type="submission" date="2017-01" db="EMBL/GenBank/DDBJ databases">
        <title>Genome analysis of Paenibacillus selenitrireducens ES3-24.</title>
        <authorList>
            <person name="Xu D."/>
            <person name="Yao R."/>
            <person name="Zheng S."/>
        </authorList>
    </citation>
    <scope>NUCLEOTIDE SEQUENCE [LARGE SCALE GENOMIC DNA]</scope>
    <source>
        <strain evidence="4 5">ES3-24</strain>
    </source>
</reference>
<gene>
    <name evidence="4" type="ORF">BVG16_14620</name>
</gene>
<proteinExistence type="inferred from homology"/>
<dbReference type="AlphaFoldDB" id="A0A1T2XCN6"/>
<dbReference type="STRING" id="1324314.BVG16_14620"/>
<dbReference type="GO" id="GO:0005886">
    <property type="term" value="C:plasma membrane"/>
    <property type="evidence" value="ECO:0007669"/>
    <property type="project" value="TreeGrafter"/>
</dbReference>
<feature type="transmembrane region" description="Helical" evidence="2">
    <location>
        <begin position="50"/>
        <end position="75"/>
    </location>
</feature>
<dbReference type="PANTHER" id="PTHR42709">
    <property type="entry name" value="ALKALINE PHOSPHATASE LIKE PROTEIN"/>
    <property type="match status" value="1"/>
</dbReference>
<organism evidence="4 5">
    <name type="scientific">Paenibacillus selenitireducens</name>
    <dbReference type="NCBI Taxonomy" id="1324314"/>
    <lineage>
        <taxon>Bacteria</taxon>
        <taxon>Bacillati</taxon>
        <taxon>Bacillota</taxon>
        <taxon>Bacilli</taxon>
        <taxon>Bacillales</taxon>
        <taxon>Paenibacillaceae</taxon>
        <taxon>Paenibacillus</taxon>
    </lineage>
</organism>
<feature type="transmembrane region" description="Helical" evidence="2">
    <location>
        <begin position="136"/>
        <end position="157"/>
    </location>
</feature>
<keyword evidence="5" id="KW-1185">Reference proteome</keyword>
<dbReference type="Proteomes" id="UP000190188">
    <property type="component" value="Unassembled WGS sequence"/>
</dbReference>
<evidence type="ECO:0000313" key="5">
    <source>
        <dbReference type="Proteomes" id="UP000190188"/>
    </source>
</evidence>
<feature type="transmembrane region" description="Helical" evidence="2">
    <location>
        <begin position="12"/>
        <end position="30"/>
    </location>
</feature>
<dbReference type="InterPro" id="IPR051311">
    <property type="entry name" value="DedA_domain"/>
</dbReference>
<keyword evidence="2" id="KW-1133">Transmembrane helix</keyword>
<keyword evidence="2" id="KW-0472">Membrane</keyword>
<evidence type="ECO:0000256" key="1">
    <source>
        <dbReference type="ARBA" id="ARBA00010792"/>
    </source>
</evidence>
<comment type="caution">
    <text evidence="4">The sequence shown here is derived from an EMBL/GenBank/DDBJ whole genome shotgun (WGS) entry which is preliminary data.</text>
</comment>
<dbReference type="InterPro" id="IPR032816">
    <property type="entry name" value="VTT_dom"/>
</dbReference>
<name>A0A1T2XCN6_9BACL</name>
<dbReference type="EMBL" id="MSZX01000005">
    <property type="protein sequence ID" value="OPA77674.1"/>
    <property type="molecule type" value="Genomic_DNA"/>
</dbReference>
<feature type="domain" description="VTT" evidence="3">
    <location>
        <begin position="30"/>
        <end position="155"/>
    </location>
</feature>
<accession>A0A1T2XCN6</accession>
<evidence type="ECO:0000259" key="3">
    <source>
        <dbReference type="Pfam" id="PF09335"/>
    </source>
</evidence>